<dbReference type="GeneID" id="111017312"/>
<dbReference type="OrthoDB" id="8062037at2759"/>
<feature type="compositionally biased region" description="Polar residues" evidence="1">
    <location>
        <begin position="92"/>
        <end position="101"/>
    </location>
</feature>
<protein>
    <submittedName>
        <fullName evidence="3">Probable E3 ubiquitin-protein ligase RHY1A</fullName>
    </submittedName>
</protein>
<keyword evidence="2" id="KW-1185">Reference proteome</keyword>
<dbReference type="KEGG" id="mcha:111017312"/>
<organism evidence="2 3">
    <name type="scientific">Momordica charantia</name>
    <name type="common">Bitter gourd</name>
    <name type="synonym">Balsam pear</name>
    <dbReference type="NCBI Taxonomy" id="3673"/>
    <lineage>
        <taxon>Eukaryota</taxon>
        <taxon>Viridiplantae</taxon>
        <taxon>Streptophyta</taxon>
        <taxon>Embryophyta</taxon>
        <taxon>Tracheophyta</taxon>
        <taxon>Spermatophyta</taxon>
        <taxon>Magnoliopsida</taxon>
        <taxon>eudicotyledons</taxon>
        <taxon>Gunneridae</taxon>
        <taxon>Pentapetalae</taxon>
        <taxon>rosids</taxon>
        <taxon>fabids</taxon>
        <taxon>Cucurbitales</taxon>
        <taxon>Cucurbitaceae</taxon>
        <taxon>Momordiceae</taxon>
        <taxon>Momordica</taxon>
    </lineage>
</organism>
<evidence type="ECO:0000313" key="3">
    <source>
        <dbReference type="RefSeq" id="XP_022148717.1"/>
    </source>
</evidence>
<evidence type="ECO:0000313" key="2">
    <source>
        <dbReference type="Proteomes" id="UP000504603"/>
    </source>
</evidence>
<dbReference type="AlphaFoldDB" id="A0A6J1D5U3"/>
<evidence type="ECO:0000256" key="1">
    <source>
        <dbReference type="SAM" id="MobiDB-lite"/>
    </source>
</evidence>
<reference evidence="3" key="1">
    <citation type="submission" date="2025-08" db="UniProtKB">
        <authorList>
            <consortium name="RefSeq"/>
        </authorList>
    </citation>
    <scope>IDENTIFICATION</scope>
    <source>
        <strain evidence="3">OHB3-1</strain>
    </source>
</reference>
<accession>A0A6J1D5U3</accession>
<dbReference type="Proteomes" id="UP000504603">
    <property type="component" value="Unplaced"/>
</dbReference>
<feature type="region of interest" description="Disordered" evidence="1">
    <location>
        <begin position="73"/>
        <end position="110"/>
    </location>
</feature>
<proteinExistence type="predicted"/>
<name>A0A6J1D5U3_MOMCH</name>
<sequence>MVLAKNAAGHGIIQLAQDRSAAQSDSVTSIGSRNSINTNIHIRNSSRPGLSGDSRLPGAVLLARERLLERLRSASLPTNRNGLTEASDGNPEISTSQSQRISLVDADRLH</sequence>
<dbReference type="RefSeq" id="XP_022148717.1">
    <property type="nucleotide sequence ID" value="XM_022293025.1"/>
</dbReference>
<gene>
    <name evidence="3" type="primary">LOC111017312</name>
</gene>